<evidence type="ECO:0000256" key="1">
    <source>
        <dbReference type="SAM" id="Coils"/>
    </source>
</evidence>
<protein>
    <submittedName>
        <fullName evidence="3">Uncharacterized protein</fullName>
    </submittedName>
</protein>
<dbReference type="OrthoDB" id="3050931at2759"/>
<gene>
    <name evidence="3" type="ORF">BT96DRAFT_924666</name>
</gene>
<accession>A0A6A4H447</accession>
<organism evidence="3 4">
    <name type="scientific">Gymnopus androsaceus JB14</name>
    <dbReference type="NCBI Taxonomy" id="1447944"/>
    <lineage>
        <taxon>Eukaryota</taxon>
        <taxon>Fungi</taxon>
        <taxon>Dikarya</taxon>
        <taxon>Basidiomycota</taxon>
        <taxon>Agaricomycotina</taxon>
        <taxon>Agaricomycetes</taxon>
        <taxon>Agaricomycetidae</taxon>
        <taxon>Agaricales</taxon>
        <taxon>Marasmiineae</taxon>
        <taxon>Omphalotaceae</taxon>
        <taxon>Gymnopus</taxon>
    </lineage>
</organism>
<dbReference type="EMBL" id="ML769594">
    <property type="protein sequence ID" value="KAE9392490.1"/>
    <property type="molecule type" value="Genomic_DNA"/>
</dbReference>
<name>A0A6A4H447_9AGAR</name>
<reference evidence="3" key="1">
    <citation type="journal article" date="2019" name="Environ. Microbiol.">
        <title>Fungal ecological strategies reflected in gene transcription - a case study of two litter decomposers.</title>
        <authorList>
            <person name="Barbi F."/>
            <person name="Kohler A."/>
            <person name="Barry K."/>
            <person name="Baskaran P."/>
            <person name="Daum C."/>
            <person name="Fauchery L."/>
            <person name="Ihrmark K."/>
            <person name="Kuo A."/>
            <person name="LaButti K."/>
            <person name="Lipzen A."/>
            <person name="Morin E."/>
            <person name="Grigoriev I.V."/>
            <person name="Henrissat B."/>
            <person name="Lindahl B."/>
            <person name="Martin F."/>
        </authorList>
    </citation>
    <scope>NUCLEOTIDE SEQUENCE</scope>
    <source>
        <strain evidence="3">JB14</strain>
    </source>
</reference>
<evidence type="ECO:0000256" key="2">
    <source>
        <dbReference type="SAM" id="MobiDB-lite"/>
    </source>
</evidence>
<keyword evidence="1" id="KW-0175">Coiled coil</keyword>
<sequence length="238" mass="26922">MANNVQERWTSLVPSSRSEPTASPQQEELRRLQTLLSREMAKTTTFEGVIRELHASVEQQARSMAQKHLDLELRATAVKQELDRQAKEAAANQEVVAARIAELERTVGDLKESLVDANSKENSLSQRVRELEDIDTTSIQKSIIEHANIHILTRLFSVARDDFESGEITQMEMLQACDNLVEQLKEVAARQLERAPVGFSSIDNLMQSKARRTWEDVGKEEDESVVIIDQSSSKRPRV</sequence>
<feature type="coiled-coil region" evidence="1">
    <location>
        <begin position="100"/>
        <end position="134"/>
    </location>
</feature>
<dbReference type="AlphaFoldDB" id="A0A6A4H447"/>
<feature type="region of interest" description="Disordered" evidence="2">
    <location>
        <begin position="1"/>
        <end position="27"/>
    </location>
</feature>
<feature type="compositionally biased region" description="Polar residues" evidence="2">
    <location>
        <begin position="1"/>
        <end position="24"/>
    </location>
</feature>
<dbReference type="Proteomes" id="UP000799118">
    <property type="component" value="Unassembled WGS sequence"/>
</dbReference>
<evidence type="ECO:0000313" key="4">
    <source>
        <dbReference type="Proteomes" id="UP000799118"/>
    </source>
</evidence>
<evidence type="ECO:0000313" key="3">
    <source>
        <dbReference type="EMBL" id="KAE9392490.1"/>
    </source>
</evidence>
<proteinExistence type="predicted"/>
<keyword evidence="4" id="KW-1185">Reference proteome</keyword>